<dbReference type="STRING" id="683960.A0A1E3P4Q4"/>
<keyword evidence="4" id="KW-0156">Chromatin regulator</keyword>
<organism evidence="8 9">
    <name type="scientific">Wickerhamomyces anomalus (strain ATCC 58044 / CBS 1984 / NCYC 433 / NRRL Y-366-8)</name>
    <name type="common">Yeast</name>
    <name type="synonym">Hansenula anomala</name>
    <dbReference type="NCBI Taxonomy" id="683960"/>
    <lineage>
        <taxon>Eukaryota</taxon>
        <taxon>Fungi</taxon>
        <taxon>Dikarya</taxon>
        <taxon>Ascomycota</taxon>
        <taxon>Saccharomycotina</taxon>
        <taxon>Saccharomycetes</taxon>
        <taxon>Phaffomycetales</taxon>
        <taxon>Wickerhamomycetaceae</taxon>
        <taxon>Wickerhamomyces</taxon>
    </lineage>
</organism>
<proteinExistence type="predicted"/>
<evidence type="ECO:0000256" key="6">
    <source>
        <dbReference type="SAM" id="MobiDB-lite"/>
    </source>
</evidence>
<dbReference type="InterPro" id="IPR011494">
    <property type="entry name" value="HIRA-like_C"/>
</dbReference>
<evidence type="ECO:0000256" key="4">
    <source>
        <dbReference type="ARBA" id="ARBA00022853"/>
    </source>
</evidence>
<protein>
    <recommendedName>
        <fullName evidence="7">Protein HIRA-like C-terminal domain-containing protein</fullName>
    </recommendedName>
</protein>
<dbReference type="InterPro" id="IPR031120">
    <property type="entry name" value="HIR1-like"/>
</dbReference>
<keyword evidence="2" id="KW-0853">WD repeat</keyword>
<sequence length="405" mass="45888">MEFDVPSYSAPKELKRKEEFDPEQPQKKRREIEAVEFIGSVVINPSTSFAKVRISTPKIRSFFALKSPNDETLSLDVRNGSGNEQKPTRITLLKNESKQIFVDFIPKLAGLATGGEGEFWAVSTTDGVLYVYSDSGRRIFPPIVLGTPLSFLESKGKYLLAVTSIGEVFAWDVAAKKALFEPASLYPLLSRSNPDLLTRAENLTLCGISSSGTPIVTLSNGSGYLFDRDMETWTLVSDSWWAFGSQYWDSRDEKTNGGNIVNLLERKTNDEIVRRGRGKFLQKMAKTMLMKEGYENLEKIISLAHLENRILISKKLNEKTEFKNYLIIYCKRISEMDYKAKLIEIFQELLGPQSENKEEWDSKICSFDKHDLLKEIIFACANIRSVQRILIEFATSLGILDQIAL</sequence>
<evidence type="ECO:0000256" key="3">
    <source>
        <dbReference type="ARBA" id="ARBA00022737"/>
    </source>
</evidence>
<dbReference type="PANTHER" id="PTHR13831:SF1">
    <property type="entry name" value="PROTEIN HIR2"/>
    <property type="match status" value="1"/>
</dbReference>
<evidence type="ECO:0000313" key="9">
    <source>
        <dbReference type="Proteomes" id="UP000094112"/>
    </source>
</evidence>
<dbReference type="GO" id="GO:0031491">
    <property type="term" value="F:nucleosome binding"/>
    <property type="evidence" value="ECO:0007669"/>
    <property type="project" value="TreeGrafter"/>
</dbReference>
<dbReference type="PANTHER" id="PTHR13831">
    <property type="entry name" value="MEMBER OF THE HIR1 FAMILY OF WD-REPEAT PROTEINS"/>
    <property type="match status" value="1"/>
</dbReference>
<keyword evidence="5" id="KW-0539">Nucleus</keyword>
<evidence type="ECO:0000256" key="2">
    <source>
        <dbReference type="ARBA" id="ARBA00022574"/>
    </source>
</evidence>
<dbReference type="GO" id="GO:0006338">
    <property type="term" value="P:chromatin remodeling"/>
    <property type="evidence" value="ECO:0007669"/>
    <property type="project" value="InterPro"/>
</dbReference>
<dbReference type="RefSeq" id="XP_019039467.1">
    <property type="nucleotide sequence ID" value="XM_019185657.1"/>
</dbReference>
<evidence type="ECO:0000256" key="1">
    <source>
        <dbReference type="ARBA" id="ARBA00004123"/>
    </source>
</evidence>
<dbReference type="EMBL" id="KV454210">
    <property type="protein sequence ID" value="ODQ60260.1"/>
    <property type="molecule type" value="Genomic_DNA"/>
</dbReference>
<feature type="region of interest" description="Disordered" evidence="6">
    <location>
        <begin position="1"/>
        <end position="28"/>
    </location>
</feature>
<evidence type="ECO:0000313" key="8">
    <source>
        <dbReference type="EMBL" id="ODQ60260.1"/>
    </source>
</evidence>
<dbReference type="GO" id="GO:0000417">
    <property type="term" value="C:HIR complex"/>
    <property type="evidence" value="ECO:0007669"/>
    <property type="project" value="TreeGrafter"/>
</dbReference>
<feature type="compositionally biased region" description="Basic and acidic residues" evidence="6">
    <location>
        <begin position="12"/>
        <end position="28"/>
    </location>
</feature>
<dbReference type="OrthoDB" id="1741719at2759"/>
<dbReference type="GO" id="GO:0005634">
    <property type="term" value="C:nucleus"/>
    <property type="evidence" value="ECO:0007669"/>
    <property type="project" value="UniProtKB-SubCell"/>
</dbReference>
<accession>A0A1E3P4Q4</accession>
<dbReference type="Proteomes" id="UP000094112">
    <property type="component" value="Unassembled WGS sequence"/>
</dbReference>
<dbReference type="GO" id="GO:0006355">
    <property type="term" value="P:regulation of DNA-templated transcription"/>
    <property type="evidence" value="ECO:0007669"/>
    <property type="project" value="InterPro"/>
</dbReference>
<reference evidence="8 9" key="1">
    <citation type="journal article" date="2016" name="Proc. Natl. Acad. Sci. U.S.A.">
        <title>Comparative genomics of biotechnologically important yeasts.</title>
        <authorList>
            <person name="Riley R."/>
            <person name="Haridas S."/>
            <person name="Wolfe K.H."/>
            <person name="Lopes M.R."/>
            <person name="Hittinger C.T."/>
            <person name="Goeker M."/>
            <person name="Salamov A.A."/>
            <person name="Wisecaver J.H."/>
            <person name="Long T.M."/>
            <person name="Calvey C.H."/>
            <person name="Aerts A.L."/>
            <person name="Barry K.W."/>
            <person name="Choi C."/>
            <person name="Clum A."/>
            <person name="Coughlan A.Y."/>
            <person name="Deshpande S."/>
            <person name="Douglass A.P."/>
            <person name="Hanson S.J."/>
            <person name="Klenk H.-P."/>
            <person name="LaButti K.M."/>
            <person name="Lapidus A."/>
            <person name="Lindquist E.A."/>
            <person name="Lipzen A.M."/>
            <person name="Meier-Kolthoff J.P."/>
            <person name="Ohm R.A."/>
            <person name="Otillar R.P."/>
            <person name="Pangilinan J.L."/>
            <person name="Peng Y."/>
            <person name="Rokas A."/>
            <person name="Rosa C.A."/>
            <person name="Scheuner C."/>
            <person name="Sibirny A.A."/>
            <person name="Slot J.C."/>
            <person name="Stielow J.B."/>
            <person name="Sun H."/>
            <person name="Kurtzman C.P."/>
            <person name="Blackwell M."/>
            <person name="Grigoriev I.V."/>
            <person name="Jeffries T.W."/>
        </authorList>
    </citation>
    <scope>NUCLEOTIDE SEQUENCE [LARGE SCALE GENOMIC DNA]</scope>
    <source>
        <strain evidence="9">ATCC 58044 / CBS 1984 / NCYC 433 / NRRL Y-366-8</strain>
    </source>
</reference>
<gene>
    <name evidence="8" type="ORF">WICANDRAFT_84165</name>
</gene>
<keyword evidence="3" id="KW-0677">Repeat</keyword>
<keyword evidence="9" id="KW-1185">Reference proteome</keyword>
<dbReference type="GO" id="GO:0000785">
    <property type="term" value="C:chromatin"/>
    <property type="evidence" value="ECO:0007669"/>
    <property type="project" value="TreeGrafter"/>
</dbReference>
<evidence type="ECO:0000256" key="5">
    <source>
        <dbReference type="ARBA" id="ARBA00023242"/>
    </source>
</evidence>
<evidence type="ECO:0000259" key="7">
    <source>
        <dbReference type="Pfam" id="PF07569"/>
    </source>
</evidence>
<feature type="domain" description="Protein HIRA-like C-terminal" evidence="7">
    <location>
        <begin position="136"/>
        <end position="349"/>
    </location>
</feature>
<dbReference type="AlphaFoldDB" id="A0A1E3P4Q4"/>
<dbReference type="GO" id="GO:0006351">
    <property type="term" value="P:DNA-templated transcription"/>
    <property type="evidence" value="ECO:0007669"/>
    <property type="project" value="InterPro"/>
</dbReference>
<name>A0A1E3P4Q4_WICAA</name>
<dbReference type="SUPFAM" id="SSF101908">
    <property type="entry name" value="Putative isomerase YbhE"/>
    <property type="match status" value="1"/>
</dbReference>
<dbReference type="Pfam" id="PF07569">
    <property type="entry name" value="Hira"/>
    <property type="match status" value="1"/>
</dbReference>
<dbReference type="GeneID" id="30202903"/>
<comment type="subcellular location">
    <subcellularLocation>
        <location evidence="1">Nucleus</location>
    </subcellularLocation>
</comment>